<keyword evidence="3" id="KW-1185">Reference proteome</keyword>
<dbReference type="EMBL" id="CP013187">
    <property type="protein sequence ID" value="ALO41209.1"/>
    <property type="molecule type" value="Genomic_DNA"/>
</dbReference>
<protein>
    <recommendedName>
        <fullName evidence="4">Lipoprotein</fullName>
    </recommendedName>
</protein>
<gene>
    <name evidence="2" type="ORF">PP2015_689</name>
</gene>
<evidence type="ECO:0008006" key="4">
    <source>
        <dbReference type="Google" id="ProtNLM"/>
    </source>
</evidence>
<dbReference type="OrthoDB" id="9798934at2"/>
<organism evidence="2 3">
    <name type="scientific">Pseudoalteromonas phenolica</name>
    <dbReference type="NCBI Taxonomy" id="161398"/>
    <lineage>
        <taxon>Bacteria</taxon>
        <taxon>Pseudomonadati</taxon>
        <taxon>Pseudomonadota</taxon>
        <taxon>Gammaproteobacteria</taxon>
        <taxon>Alteromonadales</taxon>
        <taxon>Pseudoalteromonadaceae</taxon>
        <taxon>Pseudoalteromonas</taxon>
    </lineage>
</organism>
<dbReference type="AlphaFoldDB" id="A0A0S2JYW8"/>
<name>A0A0S2JYW8_9GAMM</name>
<evidence type="ECO:0000313" key="2">
    <source>
        <dbReference type="EMBL" id="ALO41209.1"/>
    </source>
</evidence>
<feature type="chain" id="PRO_5006600831" description="Lipoprotein" evidence="1">
    <location>
        <begin position="20"/>
        <end position="79"/>
    </location>
</feature>
<dbReference type="KEGG" id="pphe:PP2015_689"/>
<sequence length="79" mass="8482">MRLNSVLLILILSSLVACSQADSVPESECDKVVAHAKSVLKENAPSKSDMLKQCKAASDEARGCVMAADKPMKLLKCDF</sequence>
<dbReference type="Proteomes" id="UP000061457">
    <property type="component" value="Chromosome I"/>
</dbReference>
<proteinExistence type="predicted"/>
<reference evidence="2 3" key="1">
    <citation type="submission" date="2015-11" db="EMBL/GenBank/DDBJ databases">
        <authorList>
            <person name="Zhang Y."/>
            <person name="Guo Z."/>
        </authorList>
    </citation>
    <scope>NUCLEOTIDE SEQUENCE [LARGE SCALE GENOMIC DNA]</scope>
    <source>
        <strain evidence="2 3">KCTC 12086</strain>
    </source>
</reference>
<evidence type="ECO:0000256" key="1">
    <source>
        <dbReference type="SAM" id="SignalP"/>
    </source>
</evidence>
<dbReference type="RefSeq" id="WP_058028968.1">
    <property type="nucleotide sequence ID" value="NZ_CP013187.1"/>
</dbReference>
<accession>A0A0S2JYW8</accession>
<dbReference type="PATRIC" id="fig|161398.10.peg.702"/>
<keyword evidence="1" id="KW-0732">Signal</keyword>
<dbReference type="PROSITE" id="PS51257">
    <property type="entry name" value="PROKAR_LIPOPROTEIN"/>
    <property type="match status" value="1"/>
</dbReference>
<feature type="signal peptide" evidence="1">
    <location>
        <begin position="1"/>
        <end position="19"/>
    </location>
</feature>
<evidence type="ECO:0000313" key="3">
    <source>
        <dbReference type="Proteomes" id="UP000061457"/>
    </source>
</evidence>